<keyword evidence="1" id="KW-0472">Membrane</keyword>
<keyword evidence="1" id="KW-0812">Transmembrane</keyword>
<dbReference type="EMBL" id="CP100390">
    <property type="protein sequence ID" value="UZE95897.1"/>
    <property type="molecule type" value="Genomic_DNA"/>
</dbReference>
<feature type="transmembrane region" description="Helical" evidence="1">
    <location>
        <begin position="247"/>
        <end position="265"/>
    </location>
</feature>
<feature type="transmembrane region" description="Helical" evidence="1">
    <location>
        <begin position="74"/>
        <end position="96"/>
    </location>
</feature>
<feature type="transmembrane region" description="Helical" evidence="1">
    <location>
        <begin position="295"/>
        <end position="311"/>
    </location>
</feature>
<keyword evidence="1" id="KW-1133">Transmembrane helix</keyword>
<evidence type="ECO:0000313" key="3">
    <source>
        <dbReference type="Proteomes" id="UP001163739"/>
    </source>
</evidence>
<protein>
    <recommendedName>
        <fullName evidence="4">Glycosyltransferase RgtA/B/C/D-like domain-containing protein</fullName>
    </recommendedName>
</protein>
<evidence type="ECO:0000256" key="1">
    <source>
        <dbReference type="SAM" id="Phobius"/>
    </source>
</evidence>
<evidence type="ECO:0008006" key="4">
    <source>
        <dbReference type="Google" id="ProtNLM"/>
    </source>
</evidence>
<feature type="transmembrane region" description="Helical" evidence="1">
    <location>
        <begin position="183"/>
        <end position="201"/>
    </location>
</feature>
<reference evidence="2" key="1">
    <citation type="submission" date="2022-06" db="EMBL/GenBank/DDBJ databases">
        <title>Alkalimarinus sp. nov., isolated from gut of a Alitta virens.</title>
        <authorList>
            <person name="Yang A.I."/>
            <person name="Shin N.-R."/>
        </authorList>
    </citation>
    <scope>NUCLEOTIDE SEQUENCE</scope>
    <source>
        <strain evidence="2">A2M4</strain>
    </source>
</reference>
<evidence type="ECO:0000313" key="2">
    <source>
        <dbReference type="EMBL" id="UZE95897.1"/>
    </source>
</evidence>
<sequence>MIFIYTLLLTLVSVTLYHWCQFPALPANDDALFLSRGISHFSVVEFSPHFPGYAGLVLLVKSLSWLFSSDYQALHIVVLMLTSMIPVVVFLILNTLQVGRYIPLAVAAILYFQPLLISVALSGLSDGPGLLSWLLVLLFLLRAQPVLSGFLSGVMLTIRPSYLLLVLPLIGFLLRQHRHQTKLIIMAISVPLLLSAIYMYSKDGLALFEEAYRFIRGHFLVWGNTSLNETTRVSWWYVVSDYIGGEWQLVCLTVILLLGCCVVWVKHRAAQGLIVSFVFILLWTLLFQNPDNLRHFLPVMVLAVMIISLMLSSIETLYVRLTAALASMVVAFSLLQAHQLPFTPPAIQQALSWLETQSSEGRYEGVIITNEGVELAKEYQTKRRVADAWYQQQAAWLWSGGAWRMSYNPVQRYGEAVAVFPRRLAGEHATYVYRLITPDAKQ</sequence>
<feature type="transmembrane region" description="Helical" evidence="1">
    <location>
        <begin position="272"/>
        <end position="289"/>
    </location>
</feature>
<feature type="transmembrane region" description="Helical" evidence="1">
    <location>
        <begin position="157"/>
        <end position="174"/>
    </location>
</feature>
<proteinExistence type="predicted"/>
<keyword evidence="3" id="KW-1185">Reference proteome</keyword>
<dbReference type="RefSeq" id="WP_265047380.1">
    <property type="nucleotide sequence ID" value="NZ_CP100390.1"/>
</dbReference>
<name>A0ABY6N1L5_9ALTE</name>
<accession>A0ABY6N1L5</accession>
<gene>
    <name evidence="2" type="ORF">NKI27_17900</name>
</gene>
<dbReference type="Proteomes" id="UP001163739">
    <property type="component" value="Chromosome"/>
</dbReference>
<feature type="transmembrane region" description="Helical" evidence="1">
    <location>
        <begin position="102"/>
        <end position="124"/>
    </location>
</feature>
<organism evidence="2 3">
    <name type="scientific">Alkalimarinus alittae</name>
    <dbReference type="NCBI Taxonomy" id="2961619"/>
    <lineage>
        <taxon>Bacteria</taxon>
        <taxon>Pseudomonadati</taxon>
        <taxon>Pseudomonadota</taxon>
        <taxon>Gammaproteobacteria</taxon>
        <taxon>Alteromonadales</taxon>
        <taxon>Alteromonadaceae</taxon>
        <taxon>Alkalimarinus</taxon>
    </lineage>
</organism>